<sequence>MNKQAQFDRLQEAVFSGSWNEVCSACNRLYHFGGGFNKTIQRKCRRFLLGLLNQENAQIRNAAALTFRHNRANWAVCPLLSALKKPANLRSRGTLAYALQTLNCSRHLRALFELLFGAAGNNWEVQMHILTILDDQSFIITQTDMQSIQQQWEDLKPSWNRLNNITAANRSERSLDETLIQGFVDEYATASSPSPTPTRTM</sequence>
<keyword evidence="2" id="KW-1185">Reference proteome</keyword>
<comment type="caution">
    <text evidence="1">The sequence shown here is derived from an EMBL/GenBank/DDBJ whole genome shotgun (WGS) entry which is preliminary data.</text>
</comment>
<organism evidence="1 2">
    <name type="scientific">Hymenobacter lucidus</name>
    <dbReference type="NCBI Taxonomy" id="2880930"/>
    <lineage>
        <taxon>Bacteria</taxon>
        <taxon>Pseudomonadati</taxon>
        <taxon>Bacteroidota</taxon>
        <taxon>Cytophagia</taxon>
        <taxon>Cytophagales</taxon>
        <taxon>Hymenobacteraceae</taxon>
        <taxon>Hymenobacter</taxon>
    </lineage>
</organism>
<gene>
    <name evidence="1" type="ORF">LGH74_13920</name>
</gene>
<name>A0ABS8AU29_9BACT</name>
<evidence type="ECO:0008006" key="3">
    <source>
        <dbReference type="Google" id="ProtNLM"/>
    </source>
</evidence>
<dbReference type="SUPFAM" id="SSF48371">
    <property type="entry name" value="ARM repeat"/>
    <property type="match status" value="1"/>
</dbReference>
<dbReference type="InterPro" id="IPR016024">
    <property type="entry name" value="ARM-type_fold"/>
</dbReference>
<reference evidence="1" key="1">
    <citation type="submission" date="2021-10" db="EMBL/GenBank/DDBJ databases">
        <authorList>
            <person name="Dean J.D."/>
            <person name="Kim M.K."/>
            <person name="Newey C.N."/>
            <person name="Stoker T.S."/>
            <person name="Thompson D.W."/>
            <person name="Grose J.H."/>
        </authorList>
    </citation>
    <scope>NUCLEOTIDE SEQUENCE</scope>
    <source>
        <strain evidence="1">BT178</strain>
    </source>
</reference>
<accession>A0ABS8AU29</accession>
<protein>
    <recommendedName>
        <fullName evidence="3">HEAT repeat domain-containing protein</fullName>
    </recommendedName>
</protein>
<dbReference type="EMBL" id="JAJADR010000003">
    <property type="protein sequence ID" value="MCB2409083.1"/>
    <property type="molecule type" value="Genomic_DNA"/>
</dbReference>
<evidence type="ECO:0000313" key="1">
    <source>
        <dbReference type="EMBL" id="MCB2409083.1"/>
    </source>
</evidence>
<dbReference type="InterPro" id="IPR011989">
    <property type="entry name" value="ARM-like"/>
</dbReference>
<dbReference type="RefSeq" id="WP_226176592.1">
    <property type="nucleotide sequence ID" value="NZ_JAJADR010000003.1"/>
</dbReference>
<evidence type="ECO:0000313" key="2">
    <source>
        <dbReference type="Proteomes" id="UP001165296"/>
    </source>
</evidence>
<proteinExistence type="predicted"/>
<dbReference type="Gene3D" id="1.25.10.10">
    <property type="entry name" value="Leucine-rich Repeat Variant"/>
    <property type="match status" value="1"/>
</dbReference>
<dbReference type="Proteomes" id="UP001165296">
    <property type="component" value="Unassembled WGS sequence"/>
</dbReference>